<dbReference type="AlphaFoldDB" id="A0A1X7TX23"/>
<gene>
    <name evidence="2" type="primary">109585592</name>
</gene>
<dbReference type="EnsemblMetazoa" id="XM_020001719.1">
    <property type="protein sequence ID" value="XP_019857278.1"/>
    <property type="gene ID" value="LOC109585592"/>
</dbReference>
<dbReference type="Proteomes" id="UP000007879">
    <property type="component" value="Unassembled WGS sequence"/>
</dbReference>
<evidence type="ECO:0000313" key="2">
    <source>
        <dbReference type="EnsemblMetazoa" id="Aqu2.1.19799_001"/>
    </source>
</evidence>
<dbReference type="EnsemblMetazoa" id="Aqu2.1.19799_001">
    <property type="protein sequence ID" value="Aqu2.1.19799_001"/>
    <property type="gene ID" value="Aqu2.1.19799"/>
</dbReference>
<keyword evidence="1" id="KW-1133">Transmembrane helix</keyword>
<proteinExistence type="predicted"/>
<organism evidence="2">
    <name type="scientific">Amphimedon queenslandica</name>
    <name type="common">Sponge</name>
    <dbReference type="NCBI Taxonomy" id="400682"/>
    <lineage>
        <taxon>Eukaryota</taxon>
        <taxon>Metazoa</taxon>
        <taxon>Porifera</taxon>
        <taxon>Demospongiae</taxon>
        <taxon>Heteroscleromorpha</taxon>
        <taxon>Haplosclerida</taxon>
        <taxon>Niphatidae</taxon>
        <taxon>Amphimedon</taxon>
    </lineage>
</organism>
<reference evidence="3" key="1">
    <citation type="journal article" date="2010" name="Nature">
        <title>The Amphimedon queenslandica genome and the evolution of animal complexity.</title>
        <authorList>
            <person name="Srivastava M."/>
            <person name="Simakov O."/>
            <person name="Chapman J."/>
            <person name="Fahey B."/>
            <person name="Gauthier M.E."/>
            <person name="Mitros T."/>
            <person name="Richards G.S."/>
            <person name="Conaco C."/>
            <person name="Dacre M."/>
            <person name="Hellsten U."/>
            <person name="Larroux C."/>
            <person name="Putnam N.H."/>
            <person name="Stanke M."/>
            <person name="Adamska M."/>
            <person name="Darling A."/>
            <person name="Degnan S.M."/>
            <person name="Oakley T.H."/>
            <person name="Plachetzki D.C."/>
            <person name="Zhai Y."/>
            <person name="Adamski M."/>
            <person name="Calcino A."/>
            <person name="Cummins S.F."/>
            <person name="Goodstein D.M."/>
            <person name="Harris C."/>
            <person name="Jackson D.J."/>
            <person name="Leys S.P."/>
            <person name="Shu S."/>
            <person name="Woodcroft B.J."/>
            <person name="Vervoort M."/>
            <person name="Kosik K.S."/>
            <person name="Manning G."/>
            <person name="Degnan B.M."/>
            <person name="Rokhsar D.S."/>
        </authorList>
    </citation>
    <scope>NUCLEOTIDE SEQUENCE [LARGE SCALE GENOMIC DNA]</scope>
</reference>
<dbReference type="InParanoid" id="A0A1X7TX23"/>
<accession>A0A1X7TX23</accession>
<evidence type="ECO:0000256" key="1">
    <source>
        <dbReference type="SAM" id="Phobius"/>
    </source>
</evidence>
<protein>
    <submittedName>
        <fullName evidence="2">Uncharacterized protein</fullName>
    </submittedName>
</protein>
<feature type="transmembrane region" description="Helical" evidence="1">
    <location>
        <begin position="334"/>
        <end position="359"/>
    </location>
</feature>
<keyword evidence="3" id="KW-1185">Reference proteome</keyword>
<feature type="transmembrane region" description="Helical" evidence="1">
    <location>
        <begin position="48"/>
        <end position="71"/>
    </location>
</feature>
<evidence type="ECO:0000313" key="3">
    <source>
        <dbReference type="Proteomes" id="UP000007879"/>
    </source>
</evidence>
<keyword evidence="1" id="KW-0472">Membrane</keyword>
<keyword evidence="1" id="KW-0812">Transmembrane</keyword>
<sequence>MYMADTKLGNGDSSETDKLLLKDSNKDQAQQRSEITIIKQGKKNNKNCIVIIIVLIVVFIILSAIAISLLVSSYSNRSGLDTFSSNLELGDSNSGLQSATSLITIDNGAYLFTISLLNPKQELMAYVYSSSTRPLLSSKFQLQEIRIPFLEGDGRFNYNYYPGDEGIYLNPGSSINYTLDVIYNGDSNDSSLCPYRLFLFNDIYNYNTFRNRETFKSVDVTPCTPLKGELKNLQFIIKDSSTYYVGIEIDTDYLITSNVTVTGYNYDTSQMSRPSNCDKPLSFISPSCNFSLCSSFYCDRTSDTYLAVEVTAQADLMYSYQVSDITGKSGLAEFTIGCFLFVAIGVIIIVIGAVAIYFLHQKRARMKSMA</sequence>
<name>A0A1X7TX23_AMPQE</name>
<dbReference type="KEGG" id="aqu:109585592"/>
<reference evidence="2" key="2">
    <citation type="submission" date="2017-05" db="UniProtKB">
        <authorList>
            <consortium name="EnsemblMetazoa"/>
        </authorList>
    </citation>
    <scope>IDENTIFICATION</scope>
</reference>